<proteinExistence type="predicted"/>
<dbReference type="OrthoDB" id="5592973at2"/>
<keyword evidence="2" id="KW-1185">Reference proteome</keyword>
<dbReference type="HOGENOM" id="CLU_184191_0_0_6"/>
<dbReference type="KEGG" id="sdn:Sden_3555"/>
<dbReference type="NCBIfam" id="TIGR02450">
    <property type="entry name" value="TIGR02450 family Trp-rich protein"/>
    <property type="match status" value="1"/>
</dbReference>
<dbReference type="RefSeq" id="WP_011497970.1">
    <property type="nucleotide sequence ID" value="NC_007954.1"/>
</dbReference>
<dbReference type="EMBL" id="CP000302">
    <property type="protein sequence ID" value="ABE56830.1"/>
    <property type="molecule type" value="Genomic_DNA"/>
</dbReference>
<dbReference type="AlphaFoldDB" id="Q12I96"/>
<dbReference type="InterPro" id="IPR012663">
    <property type="entry name" value="CHP02450_Tryp"/>
</dbReference>
<evidence type="ECO:0000313" key="2">
    <source>
        <dbReference type="Proteomes" id="UP000001982"/>
    </source>
</evidence>
<gene>
    <name evidence="1" type="ordered locus">Sden_3555</name>
</gene>
<evidence type="ECO:0000313" key="1">
    <source>
        <dbReference type="EMBL" id="ABE56830.1"/>
    </source>
</evidence>
<sequence length="71" mass="8232">MNNISPKKLLNSKWTAVAPVNKEKHFMVTEIEFDEEGVVILCSIEAVISKRSAPIDWHDLQDDTRWVHGWK</sequence>
<protein>
    <recommendedName>
        <fullName evidence="3">TIGR02450 family Trp-rich protein</fullName>
    </recommendedName>
</protein>
<name>Q12I96_SHEDO</name>
<dbReference type="eggNOG" id="ENOG5032YFH">
    <property type="taxonomic scope" value="Bacteria"/>
</dbReference>
<dbReference type="Proteomes" id="UP000001982">
    <property type="component" value="Chromosome"/>
</dbReference>
<reference evidence="1 2" key="1">
    <citation type="submission" date="2006-03" db="EMBL/GenBank/DDBJ databases">
        <title>Complete sequence of Shewanella denitrificans OS217.</title>
        <authorList>
            <consortium name="US DOE Joint Genome Institute"/>
            <person name="Copeland A."/>
            <person name="Lucas S."/>
            <person name="Lapidus A."/>
            <person name="Barry K."/>
            <person name="Detter J.C."/>
            <person name="Glavina del Rio T."/>
            <person name="Hammon N."/>
            <person name="Israni S."/>
            <person name="Dalin E."/>
            <person name="Tice H."/>
            <person name="Pitluck S."/>
            <person name="Brettin T."/>
            <person name="Bruce D."/>
            <person name="Han C."/>
            <person name="Tapia R."/>
            <person name="Gilna P."/>
            <person name="Kiss H."/>
            <person name="Schmutz J."/>
            <person name="Larimer F."/>
            <person name="Land M."/>
            <person name="Hauser L."/>
            <person name="Kyrpides N."/>
            <person name="Lykidis A."/>
            <person name="Richardson P."/>
        </authorList>
    </citation>
    <scope>NUCLEOTIDE SEQUENCE [LARGE SCALE GENOMIC DNA]</scope>
    <source>
        <strain evidence="2">OS217 / ATCC BAA-1090 / DSM 15013</strain>
    </source>
</reference>
<dbReference type="STRING" id="318161.Sden_3555"/>
<organism evidence="1 2">
    <name type="scientific">Shewanella denitrificans (strain OS217 / ATCC BAA-1090 / DSM 15013)</name>
    <dbReference type="NCBI Taxonomy" id="318161"/>
    <lineage>
        <taxon>Bacteria</taxon>
        <taxon>Pseudomonadati</taxon>
        <taxon>Pseudomonadota</taxon>
        <taxon>Gammaproteobacteria</taxon>
        <taxon>Alteromonadales</taxon>
        <taxon>Shewanellaceae</taxon>
        <taxon>Shewanella</taxon>
    </lineage>
</organism>
<evidence type="ECO:0008006" key="3">
    <source>
        <dbReference type="Google" id="ProtNLM"/>
    </source>
</evidence>
<dbReference type="Pfam" id="PF09493">
    <property type="entry name" value="DUF2389"/>
    <property type="match status" value="1"/>
</dbReference>
<accession>Q12I96</accession>